<proteinExistence type="predicted"/>
<sequence>MAIIKQLKDLHNEILPIGATYWVKMAEKILPPIN</sequence>
<dbReference type="EMBL" id="UINC01139866">
    <property type="protein sequence ID" value="SVD26676.1"/>
    <property type="molecule type" value="Genomic_DNA"/>
</dbReference>
<evidence type="ECO:0000313" key="1">
    <source>
        <dbReference type="EMBL" id="SVD26676.1"/>
    </source>
</evidence>
<dbReference type="AlphaFoldDB" id="A0A382TX95"/>
<accession>A0A382TX95</accession>
<reference evidence="1" key="1">
    <citation type="submission" date="2018-05" db="EMBL/GenBank/DDBJ databases">
        <authorList>
            <person name="Lanie J.A."/>
            <person name="Ng W.-L."/>
            <person name="Kazmierczak K.M."/>
            <person name="Andrzejewski T.M."/>
            <person name="Davidsen T.M."/>
            <person name="Wayne K.J."/>
            <person name="Tettelin H."/>
            <person name="Glass J.I."/>
            <person name="Rusch D."/>
            <person name="Podicherti R."/>
            <person name="Tsui H.-C.T."/>
            <person name="Winkler M.E."/>
        </authorList>
    </citation>
    <scope>NUCLEOTIDE SEQUENCE</scope>
</reference>
<gene>
    <name evidence="1" type="ORF">METZ01_LOCUS379530</name>
</gene>
<protein>
    <submittedName>
        <fullName evidence="1">Uncharacterized protein</fullName>
    </submittedName>
</protein>
<name>A0A382TX95_9ZZZZ</name>
<organism evidence="1">
    <name type="scientific">marine metagenome</name>
    <dbReference type="NCBI Taxonomy" id="408172"/>
    <lineage>
        <taxon>unclassified sequences</taxon>
        <taxon>metagenomes</taxon>
        <taxon>ecological metagenomes</taxon>
    </lineage>
</organism>